<dbReference type="SUPFAM" id="SSF53335">
    <property type="entry name" value="S-adenosyl-L-methionine-dependent methyltransferases"/>
    <property type="match status" value="1"/>
</dbReference>
<evidence type="ECO:0000259" key="1">
    <source>
        <dbReference type="Pfam" id="PF13649"/>
    </source>
</evidence>
<accession>A0A8J6XRY4</accession>
<dbReference type="Proteomes" id="UP000629098">
    <property type="component" value="Unassembled WGS sequence"/>
</dbReference>
<organism evidence="2 3">
    <name type="scientific">Iningainema tapete BLCC-T55</name>
    <dbReference type="NCBI Taxonomy" id="2748662"/>
    <lineage>
        <taxon>Bacteria</taxon>
        <taxon>Bacillati</taxon>
        <taxon>Cyanobacteriota</taxon>
        <taxon>Cyanophyceae</taxon>
        <taxon>Nostocales</taxon>
        <taxon>Scytonemataceae</taxon>
        <taxon>Iningainema tapete</taxon>
    </lineage>
</organism>
<sequence>MQRIFTHINQVNLWESIESASGRGSELATTVAIRTVVLELLAQFGIKSILDAPCGDFNWMRHIPLNGITYTGIDVVSEMIEKNQVNYGNATIQFMTGDITKNSLPQADLIICRDCLVHLPLRDGCLALRQFQQSSSRYLLTTTYPATTQNRDAAVGSWKPLNLCLPPFSLPTPLMIFSDPSDDTGANPDKSIGLWDLQKMILPTIPRWSSPQVMLTTFVRRHFNPAWKL</sequence>
<keyword evidence="2" id="KW-0808">Transferase</keyword>
<name>A0A8J6XRY4_9CYAN</name>
<keyword evidence="2" id="KW-0489">Methyltransferase</keyword>
<dbReference type="AlphaFoldDB" id="A0A8J6XRY4"/>
<dbReference type="InterPro" id="IPR029063">
    <property type="entry name" value="SAM-dependent_MTases_sf"/>
</dbReference>
<dbReference type="InterPro" id="IPR041698">
    <property type="entry name" value="Methyltransf_25"/>
</dbReference>
<proteinExistence type="predicted"/>
<dbReference type="Pfam" id="PF13649">
    <property type="entry name" value="Methyltransf_25"/>
    <property type="match status" value="1"/>
</dbReference>
<dbReference type="GO" id="GO:0032259">
    <property type="term" value="P:methylation"/>
    <property type="evidence" value="ECO:0007669"/>
    <property type="project" value="UniProtKB-KW"/>
</dbReference>
<protein>
    <submittedName>
        <fullName evidence="2">Class I SAM-dependent methyltransferase</fullName>
    </submittedName>
</protein>
<dbReference type="GO" id="GO:0008168">
    <property type="term" value="F:methyltransferase activity"/>
    <property type="evidence" value="ECO:0007669"/>
    <property type="project" value="UniProtKB-KW"/>
</dbReference>
<evidence type="ECO:0000313" key="3">
    <source>
        <dbReference type="Proteomes" id="UP000629098"/>
    </source>
</evidence>
<evidence type="ECO:0000313" key="2">
    <source>
        <dbReference type="EMBL" id="MBD2775492.1"/>
    </source>
</evidence>
<dbReference type="Gene3D" id="3.40.50.150">
    <property type="entry name" value="Vaccinia Virus protein VP39"/>
    <property type="match status" value="1"/>
</dbReference>
<keyword evidence="3" id="KW-1185">Reference proteome</keyword>
<feature type="domain" description="Methyltransferase" evidence="1">
    <location>
        <begin position="49"/>
        <end position="128"/>
    </location>
</feature>
<comment type="caution">
    <text evidence="2">The sequence shown here is derived from an EMBL/GenBank/DDBJ whole genome shotgun (WGS) entry which is preliminary data.</text>
</comment>
<reference evidence="2" key="1">
    <citation type="submission" date="2020-09" db="EMBL/GenBank/DDBJ databases">
        <title>Iningainema tapete sp. nov. (Scytonemataceae, Cyanobacteria) from greenhouses in central Florida (USA) produces two types of nodularin with biosynthetic potential for microcystin-LR and anabaenopeptins.</title>
        <authorList>
            <person name="Berthold D.E."/>
            <person name="Lefler F.W."/>
            <person name="Huang I.-S."/>
            <person name="Abdulla H."/>
            <person name="Zimba P.V."/>
            <person name="Laughinghouse H.D. IV."/>
        </authorList>
    </citation>
    <scope>NUCLEOTIDE SEQUENCE</scope>
    <source>
        <strain evidence="2">BLCCT55</strain>
    </source>
</reference>
<gene>
    <name evidence="2" type="ORF">ICL16_26395</name>
</gene>
<dbReference type="RefSeq" id="WP_190833956.1">
    <property type="nucleotide sequence ID" value="NZ_CAWPPI010000082.1"/>
</dbReference>
<dbReference type="EMBL" id="JACXAE010000082">
    <property type="protein sequence ID" value="MBD2775492.1"/>
    <property type="molecule type" value="Genomic_DNA"/>
</dbReference>